<evidence type="ECO:0000313" key="1">
    <source>
        <dbReference type="EMBL" id="KAJ7201828.1"/>
    </source>
</evidence>
<dbReference type="Proteomes" id="UP001219525">
    <property type="component" value="Unassembled WGS sequence"/>
</dbReference>
<keyword evidence="2" id="KW-1185">Reference proteome</keyword>
<dbReference type="EMBL" id="JARJCW010000057">
    <property type="protein sequence ID" value="KAJ7201828.1"/>
    <property type="molecule type" value="Genomic_DNA"/>
</dbReference>
<accession>A0AAD6YC60</accession>
<proteinExistence type="predicted"/>
<dbReference type="AlphaFoldDB" id="A0AAD6YC60"/>
<comment type="caution">
    <text evidence="1">The sequence shown here is derived from an EMBL/GenBank/DDBJ whole genome shotgun (WGS) entry which is preliminary data.</text>
</comment>
<sequence length="270" mass="30030">MNEDLLAFHVMYDVFYDACLDRAEFRRCKRFKLLQYVTGPPFVSGWVSTWRARGHGAPQRVAGARRSFLNRRRSPINLTRAQSEFNGAGLRLKLRALPGIQPNGSGVSPAVSVAKRLRDRRRAPFDSVGVPVVSDGWREGTVSLSRLPIAGISRLLYALRQLTQIVADARVRNGRCQPVAAAGYVLATVRPRSAAHSHSCRVNTVILWILVGLRCIYFTQDFAANTGDKTLVKCYITSEVLVVYKAKQGCKKLAQVRKGVQSYQTAVPEL</sequence>
<evidence type="ECO:0000313" key="2">
    <source>
        <dbReference type="Proteomes" id="UP001219525"/>
    </source>
</evidence>
<name>A0AAD6YC60_9AGAR</name>
<organism evidence="1 2">
    <name type="scientific">Mycena pura</name>
    <dbReference type="NCBI Taxonomy" id="153505"/>
    <lineage>
        <taxon>Eukaryota</taxon>
        <taxon>Fungi</taxon>
        <taxon>Dikarya</taxon>
        <taxon>Basidiomycota</taxon>
        <taxon>Agaricomycotina</taxon>
        <taxon>Agaricomycetes</taxon>
        <taxon>Agaricomycetidae</taxon>
        <taxon>Agaricales</taxon>
        <taxon>Marasmiineae</taxon>
        <taxon>Mycenaceae</taxon>
        <taxon>Mycena</taxon>
    </lineage>
</organism>
<gene>
    <name evidence="1" type="ORF">GGX14DRAFT_399781</name>
</gene>
<reference evidence="1" key="1">
    <citation type="submission" date="2023-03" db="EMBL/GenBank/DDBJ databases">
        <title>Massive genome expansion in bonnet fungi (Mycena s.s.) driven by repeated elements and novel gene families across ecological guilds.</title>
        <authorList>
            <consortium name="Lawrence Berkeley National Laboratory"/>
            <person name="Harder C.B."/>
            <person name="Miyauchi S."/>
            <person name="Viragh M."/>
            <person name="Kuo A."/>
            <person name="Thoen E."/>
            <person name="Andreopoulos B."/>
            <person name="Lu D."/>
            <person name="Skrede I."/>
            <person name="Drula E."/>
            <person name="Henrissat B."/>
            <person name="Morin E."/>
            <person name="Kohler A."/>
            <person name="Barry K."/>
            <person name="LaButti K."/>
            <person name="Morin E."/>
            <person name="Salamov A."/>
            <person name="Lipzen A."/>
            <person name="Mereny Z."/>
            <person name="Hegedus B."/>
            <person name="Baldrian P."/>
            <person name="Stursova M."/>
            <person name="Weitz H."/>
            <person name="Taylor A."/>
            <person name="Grigoriev I.V."/>
            <person name="Nagy L.G."/>
            <person name="Martin F."/>
            <person name="Kauserud H."/>
        </authorList>
    </citation>
    <scope>NUCLEOTIDE SEQUENCE</scope>
    <source>
        <strain evidence="1">9144</strain>
    </source>
</reference>
<protein>
    <submittedName>
        <fullName evidence="1">Uncharacterized protein</fullName>
    </submittedName>
</protein>